<evidence type="ECO:0000313" key="1">
    <source>
        <dbReference type="EMBL" id="KAJ8541108.1"/>
    </source>
</evidence>
<gene>
    <name evidence="1" type="ORF">K7X08_001924</name>
</gene>
<dbReference type="Proteomes" id="UP001152561">
    <property type="component" value="Unassembled WGS sequence"/>
</dbReference>
<organism evidence="1 2">
    <name type="scientific">Anisodus acutangulus</name>
    <dbReference type="NCBI Taxonomy" id="402998"/>
    <lineage>
        <taxon>Eukaryota</taxon>
        <taxon>Viridiplantae</taxon>
        <taxon>Streptophyta</taxon>
        <taxon>Embryophyta</taxon>
        <taxon>Tracheophyta</taxon>
        <taxon>Spermatophyta</taxon>
        <taxon>Magnoliopsida</taxon>
        <taxon>eudicotyledons</taxon>
        <taxon>Gunneridae</taxon>
        <taxon>Pentapetalae</taxon>
        <taxon>asterids</taxon>
        <taxon>lamiids</taxon>
        <taxon>Solanales</taxon>
        <taxon>Solanaceae</taxon>
        <taxon>Solanoideae</taxon>
        <taxon>Hyoscyameae</taxon>
        <taxon>Anisodus</taxon>
    </lineage>
</organism>
<accession>A0A9Q1LN95</accession>
<dbReference type="EMBL" id="JAJAGQ010000015">
    <property type="protein sequence ID" value="KAJ8541108.1"/>
    <property type="molecule type" value="Genomic_DNA"/>
</dbReference>
<dbReference type="AlphaFoldDB" id="A0A9Q1LN95"/>
<evidence type="ECO:0000313" key="2">
    <source>
        <dbReference type="Proteomes" id="UP001152561"/>
    </source>
</evidence>
<proteinExistence type="predicted"/>
<sequence>MVRVWNTKNHNIARIFRYAKGPVNNIVVIKQPSLLSTRGSVTAQVPSVKRHGSFRDKGLLLLLKWRLKG</sequence>
<reference evidence="2" key="1">
    <citation type="journal article" date="2023" name="Proc. Natl. Acad. Sci. U.S.A.">
        <title>Genomic and structural basis for evolution of tropane alkaloid biosynthesis.</title>
        <authorList>
            <person name="Wanga Y.-J."/>
            <person name="Taina T."/>
            <person name="Yua J.-Y."/>
            <person name="Lia J."/>
            <person name="Xua B."/>
            <person name="Chenc J."/>
            <person name="D'Auriad J.C."/>
            <person name="Huanga J.-P."/>
            <person name="Huanga S.-X."/>
        </authorList>
    </citation>
    <scope>NUCLEOTIDE SEQUENCE [LARGE SCALE GENOMIC DNA]</scope>
    <source>
        <strain evidence="2">cv. KIB-2019</strain>
    </source>
</reference>
<protein>
    <submittedName>
        <fullName evidence="1">Uncharacterized protein</fullName>
    </submittedName>
</protein>
<dbReference type="OrthoDB" id="756370at2759"/>
<name>A0A9Q1LN95_9SOLA</name>
<keyword evidence="2" id="KW-1185">Reference proteome</keyword>
<comment type="caution">
    <text evidence="1">The sequence shown here is derived from an EMBL/GenBank/DDBJ whole genome shotgun (WGS) entry which is preliminary data.</text>
</comment>